<gene>
    <name evidence="2" type="ORF">B0T14DRAFT_337083</name>
</gene>
<dbReference type="AlphaFoldDB" id="A0AA39WC55"/>
<evidence type="ECO:0000313" key="3">
    <source>
        <dbReference type="Proteomes" id="UP001175000"/>
    </source>
</evidence>
<sequence>MPQGMCPRKDGRNFVSQQVRLWQGSHQLGNVGPSWSYPCLNDYTLLVLSALLDLVCMRSFPYCYVPAKHRISPGCEGRMVLTALSGWHRCPKWRQFSGIVIASEHESQPKVSDRTRSVTQSVTPQIAWKAGRAGSIACSPSNISDASVCNGYEVLSGLLSSQRGEGTEVGVVVEMTSLEIGAACAKSGRRFLEACSHMPSSRTGRRGTLRHEPPPNIPSCADWESCSN</sequence>
<feature type="region of interest" description="Disordered" evidence="1">
    <location>
        <begin position="197"/>
        <end position="216"/>
    </location>
</feature>
<reference evidence="2" key="1">
    <citation type="submission" date="2023-06" db="EMBL/GenBank/DDBJ databases">
        <title>Genome-scale phylogeny and comparative genomics of the fungal order Sordariales.</title>
        <authorList>
            <consortium name="Lawrence Berkeley National Laboratory"/>
            <person name="Hensen N."/>
            <person name="Bonometti L."/>
            <person name="Westerberg I."/>
            <person name="Brannstrom I.O."/>
            <person name="Guillou S."/>
            <person name="Cros-Aarteil S."/>
            <person name="Calhoun S."/>
            <person name="Haridas S."/>
            <person name="Kuo A."/>
            <person name="Mondo S."/>
            <person name="Pangilinan J."/>
            <person name="Riley R."/>
            <person name="Labutti K."/>
            <person name="Andreopoulos B."/>
            <person name="Lipzen A."/>
            <person name="Chen C."/>
            <person name="Yanf M."/>
            <person name="Daum C."/>
            <person name="Ng V."/>
            <person name="Clum A."/>
            <person name="Steindorff A."/>
            <person name="Ohm R."/>
            <person name="Martin F."/>
            <person name="Silar P."/>
            <person name="Natvig D."/>
            <person name="Lalanne C."/>
            <person name="Gautier V."/>
            <person name="Ament-Velasquez S.L."/>
            <person name="Kruys A."/>
            <person name="Hutchinson M.I."/>
            <person name="Powell A.J."/>
            <person name="Barry K."/>
            <person name="Miller A.N."/>
            <person name="Grigoriev I.V."/>
            <person name="Debuchy R."/>
            <person name="Gladieux P."/>
            <person name="Thoren M.H."/>
            <person name="Johannesson H."/>
        </authorList>
    </citation>
    <scope>NUCLEOTIDE SEQUENCE</scope>
    <source>
        <strain evidence="2">CBS 606.72</strain>
    </source>
</reference>
<organism evidence="2 3">
    <name type="scientific">Immersiella caudata</name>
    <dbReference type="NCBI Taxonomy" id="314043"/>
    <lineage>
        <taxon>Eukaryota</taxon>
        <taxon>Fungi</taxon>
        <taxon>Dikarya</taxon>
        <taxon>Ascomycota</taxon>
        <taxon>Pezizomycotina</taxon>
        <taxon>Sordariomycetes</taxon>
        <taxon>Sordariomycetidae</taxon>
        <taxon>Sordariales</taxon>
        <taxon>Lasiosphaeriaceae</taxon>
        <taxon>Immersiella</taxon>
    </lineage>
</organism>
<name>A0AA39WC55_9PEZI</name>
<dbReference type="EMBL" id="JAULSU010000007">
    <property type="protein sequence ID" value="KAK0611860.1"/>
    <property type="molecule type" value="Genomic_DNA"/>
</dbReference>
<dbReference type="Proteomes" id="UP001175000">
    <property type="component" value="Unassembled WGS sequence"/>
</dbReference>
<keyword evidence="3" id="KW-1185">Reference proteome</keyword>
<evidence type="ECO:0000313" key="2">
    <source>
        <dbReference type="EMBL" id="KAK0611860.1"/>
    </source>
</evidence>
<accession>A0AA39WC55</accession>
<protein>
    <submittedName>
        <fullName evidence="2">Uncharacterized protein</fullName>
    </submittedName>
</protein>
<proteinExistence type="predicted"/>
<comment type="caution">
    <text evidence="2">The sequence shown here is derived from an EMBL/GenBank/DDBJ whole genome shotgun (WGS) entry which is preliminary data.</text>
</comment>
<evidence type="ECO:0000256" key="1">
    <source>
        <dbReference type="SAM" id="MobiDB-lite"/>
    </source>
</evidence>